<proteinExistence type="predicted"/>
<dbReference type="RefSeq" id="WP_217065493.1">
    <property type="nucleotide sequence ID" value="NZ_JAHQCS010000077.1"/>
</dbReference>
<keyword evidence="1" id="KW-0472">Membrane</keyword>
<evidence type="ECO:0000313" key="3">
    <source>
        <dbReference type="EMBL" id="MBU9711553.1"/>
    </source>
</evidence>
<sequence length="101" mass="11870">MERRINMKRNRLLLKGVISTLLVVLFLLLFSTGFSLWLSPTGRIARETGWTFLGFDKHHLIQIHTFFAFTMTALILNHLLLNYKTLFHEMKSLYSRRSASK</sequence>
<feature type="domain" description="Flavinylation-associated cytochrome" evidence="2">
    <location>
        <begin position="17"/>
        <end position="83"/>
    </location>
</feature>
<evidence type="ECO:0000256" key="1">
    <source>
        <dbReference type="SAM" id="Phobius"/>
    </source>
</evidence>
<protein>
    <submittedName>
        <fullName evidence="3">DUF4405 domain-containing protein</fullName>
    </submittedName>
</protein>
<feature type="transmembrane region" description="Helical" evidence="1">
    <location>
        <begin position="12"/>
        <end position="39"/>
    </location>
</feature>
<name>A0ABS6JD10_9BACI</name>
<keyword evidence="1" id="KW-0812">Transmembrane</keyword>
<gene>
    <name evidence="3" type="ORF">KS419_07380</name>
</gene>
<keyword evidence="4" id="KW-1185">Reference proteome</keyword>
<accession>A0ABS6JD10</accession>
<reference evidence="3 4" key="1">
    <citation type="submission" date="2021-06" db="EMBL/GenBank/DDBJ databases">
        <title>Bacillus sp. RD4P76, an endophyte from a halophyte.</title>
        <authorList>
            <person name="Sun J.-Q."/>
        </authorList>
    </citation>
    <scope>NUCLEOTIDE SEQUENCE [LARGE SCALE GENOMIC DNA]</scope>
    <source>
        <strain evidence="3 4">CGMCC 1.15917</strain>
    </source>
</reference>
<dbReference type="InterPro" id="IPR025517">
    <property type="entry name" value="DUF4405"/>
</dbReference>
<dbReference type="Proteomes" id="UP000784880">
    <property type="component" value="Unassembled WGS sequence"/>
</dbReference>
<organism evidence="3 4">
    <name type="scientific">Evansella tamaricis</name>
    <dbReference type="NCBI Taxonomy" id="2069301"/>
    <lineage>
        <taxon>Bacteria</taxon>
        <taxon>Bacillati</taxon>
        <taxon>Bacillota</taxon>
        <taxon>Bacilli</taxon>
        <taxon>Bacillales</taxon>
        <taxon>Bacillaceae</taxon>
        <taxon>Evansella</taxon>
    </lineage>
</organism>
<evidence type="ECO:0000313" key="4">
    <source>
        <dbReference type="Proteomes" id="UP000784880"/>
    </source>
</evidence>
<evidence type="ECO:0000259" key="2">
    <source>
        <dbReference type="Pfam" id="PF14358"/>
    </source>
</evidence>
<dbReference type="Pfam" id="PF14358">
    <property type="entry name" value="DUF4405"/>
    <property type="match status" value="1"/>
</dbReference>
<keyword evidence="1" id="KW-1133">Transmembrane helix</keyword>
<dbReference type="EMBL" id="JAHQCS010000077">
    <property type="protein sequence ID" value="MBU9711553.1"/>
    <property type="molecule type" value="Genomic_DNA"/>
</dbReference>
<comment type="caution">
    <text evidence="3">The sequence shown here is derived from an EMBL/GenBank/DDBJ whole genome shotgun (WGS) entry which is preliminary data.</text>
</comment>
<feature type="transmembrane region" description="Helical" evidence="1">
    <location>
        <begin position="59"/>
        <end position="81"/>
    </location>
</feature>